<evidence type="ECO:0000313" key="2">
    <source>
        <dbReference type="EMBL" id="CAI9960209.1"/>
    </source>
</evidence>
<accession>A0AA86QIP3</accession>
<organism evidence="2">
    <name type="scientific">Hexamita inflata</name>
    <dbReference type="NCBI Taxonomy" id="28002"/>
    <lineage>
        <taxon>Eukaryota</taxon>
        <taxon>Metamonada</taxon>
        <taxon>Diplomonadida</taxon>
        <taxon>Hexamitidae</taxon>
        <taxon>Hexamitinae</taxon>
        <taxon>Hexamita</taxon>
    </lineage>
</organism>
<sequence>MQQECQISNVLKLQVKFVLVICSYSIRQIIIFQSISFSHHSLASSISSQLGCCQLPVSQYSLQHPFAFRYSALLKSFILLLPIYKYFNLSNLRIFISTIQFSSKSNLSSPTSLSTPFAVFRAELQCKNERRFAGTLSACAFQQLYNYRCVTPNSETKCRSCNSWSCEITFFWRGRPSDLKCSTF</sequence>
<protein>
    <submittedName>
        <fullName evidence="3">Hypothetical_protein</fullName>
    </submittedName>
</protein>
<gene>
    <name evidence="2" type="ORF">HINF_LOCUS47854</name>
    <name evidence="3" type="ORF">HINF_LOCUS57176</name>
</gene>
<keyword evidence="1" id="KW-0472">Membrane</keyword>
<evidence type="ECO:0000313" key="3">
    <source>
        <dbReference type="EMBL" id="CAL6075373.1"/>
    </source>
</evidence>
<dbReference type="EMBL" id="CATOUU010000929">
    <property type="protein sequence ID" value="CAI9960209.1"/>
    <property type="molecule type" value="Genomic_DNA"/>
</dbReference>
<proteinExistence type="predicted"/>
<feature type="transmembrane region" description="Helical" evidence="1">
    <location>
        <begin position="67"/>
        <end position="87"/>
    </location>
</feature>
<keyword evidence="4" id="KW-1185">Reference proteome</keyword>
<keyword evidence="1" id="KW-1133">Transmembrane helix</keyword>
<keyword evidence="1" id="KW-0812">Transmembrane</keyword>
<dbReference type="Proteomes" id="UP001642409">
    <property type="component" value="Unassembled WGS sequence"/>
</dbReference>
<evidence type="ECO:0000256" key="1">
    <source>
        <dbReference type="SAM" id="Phobius"/>
    </source>
</evidence>
<reference evidence="2" key="1">
    <citation type="submission" date="2023-06" db="EMBL/GenBank/DDBJ databases">
        <authorList>
            <person name="Kurt Z."/>
        </authorList>
    </citation>
    <scope>NUCLEOTIDE SEQUENCE</scope>
</reference>
<evidence type="ECO:0000313" key="4">
    <source>
        <dbReference type="Proteomes" id="UP001642409"/>
    </source>
</evidence>
<reference evidence="3 4" key="2">
    <citation type="submission" date="2024-07" db="EMBL/GenBank/DDBJ databases">
        <authorList>
            <person name="Akdeniz Z."/>
        </authorList>
    </citation>
    <scope>NUCLEOTIDE SEQUENCE [LARGE SCALE GENOMIC DNA]</scope>
</reference>
<name>A0AA86QIP3_9EUKA</name>
<dbReference type="EMBL" id="CAXDID020000313">
    <property type="protein sequence ID" value="CAL6075373.1"/>
    <property type="molecule type" value="Genomic_DNA"/>
</dbReference>
<comment type="caution">
    <text evidence="2">The sequence shown here is derived from an EMBL/GenBank/DDBJ whole genome shotgun (WGS) entry which is preliminary data.</text>
</comment>
<dbReference type="AlphaFoldDB" id="A0AA86QIP3"/>